<dbReference type="PANTHER" id="PTHR11161:SF0">
    <property type="entry name" value="O-ACYLTRANSFERASE LIKE PROTEIN"/>
    <property type="match status" value="1"/>
</dbReference>
<feature type="non-terminal residue" evidence="2">
    <location>
        <position position="182"/>
    </location>
</feature>
<dbReference type="EMBL" id="GECU01013388">
    <property type="protein sequence ID" value="JAS94318.1"/>
    <property type="molecule type" value="Transcribed_RNA"/>
</dbReference>
<dbReference type="AlphaFoldDB" id="A0A1B6J560"/>
<dbReference type="SMART" id="SM00703">
    <property type="entry name" value="NRF"/>
    <property type="match status" value="1"/>
</dbReference>
<organism evidence="2">
    <name type="scientific">Homalodisca liturata</name>
    <dbReference type="NCBI Taxonomy" id="320908"/>
    <lineage>
        <taxon>Eukaryota</taxon>
        <taxon>Metazoa</taxon>
        <taxon>Ecdysozoa</taxon>
        <taxon>Arthropoda</taxon>
        <taxon>Hexapoda</taxon>
        <taxon>Insecta</taxon>
        <taxon>Pterygota</taxon>
        <taxon>Neoptera</taxon>
        <taxon>Paraneoptera</taxon>
        <taxon>Hemiptera</taxon>
        <taxon>Auchenorrhyncha</taxon>
        <taxon>Membracoidea</taxon>
        <taxon>Cicadellidae</taxon>
        <taxon>Cicadellinae</taxon>
        <taxon>Proconiini</taxon>
        <taxon>Homalodisca</taxon>
    </lineage>
</organism>
<dbReference type="Pfam" id="PF20146">
    <property type="entry name" value="NRF"/>
    <property type="match status" value="1"/>
</dbReference>
<dbReference type="InterPro" id="IPR006621">
    <property type="entry name" value="Nose-resist-to-fluoxetine_N"/>
</dbReference>
<reference evidence="2" key="1">
    <citation type="submission" date="2015-11" db="EMBL/GenBank/DDBJ databases">
        <title>De novo transcriptome assembly of four potential Pierce s Disease insect vectors from Arizona vineyards.</title>
        <authorList>
            <person name="Tassone E.E."/>
        </authorList>
    </citation>
    <scope>NUCLEOTIDE SEQUENCE</scope>
</reference>
<feature type="non-terminal residue" evidence="2">
    <location>
        <position position="1"/>
    </location>
</feature>
<evidence type="ECO:0000259" key="1">
    <source>
        <dbReference type="SMART" id="SM00703"/>
    </source>
</evidence>
<accession>A0A1B6J560</accession>
<dbReference type="PANTHER" id="PTHR11161">
    <property type="entry name" value="O-ACYLTRANSFERASE"/>
    <property type="match status" value="1"/>
</dbReference>
<proteinExistence type="predicted"/>
<feature type="domain" description="Nose resistant-to-fluoxetine protein N-terminal" evidence="1">
    <location>
        <begin position="52"/>
        <end position="178"/>
    </location>
</feature>
<evidence type="ECO:0000313" key="2">
    <source>
        <dbReference type="EMBL" id="JAS94318.1"/>
    </source>
</evidence>
<sequence>QSCCLSIEAHSNPAVIQRLSDTSRFLLPLPDQMLSDTLLQTAKWFIPIHAMSEECRNHSTSLLDGLMHGDSTALELVDAAGKLGSGLLDFKLHITGNYRQCLQIKDVNRKFSGKYCTVLTRGFIYNDKNITEKLLHAFDVAYPLCVPSSCSETDVAVHVGTNLAEINATVVDNVICSTAEPP</sequence>
<dbReference type="InterPro" id="IPR052728">
    <property type="entry name" value="O2_lipid_transport_reg"/>
</dbReference>
<gene>
    <name evidence="2" type="ORF">g.59418</name>
</gene>
<name>A0A1B6J560_9HEMI</name>
<protein>
    <recommendedName>
        <fullName evidence="1">Nose resistant-to-fluoxetine protein N-terminal domain-containing protein</fullName>
    </recommendedName>
</protein>